<gene>
    <name evidence="9" type="primary">rfbB</name>
    <name evidence="9" type="ORF">GCM10010990_02990</name>
</gene>
<accession>A0A916YRA1</accession>
<reference evidence="9" key="2">
    <citation type="submission" date="2020-09" db="EMBL/GenBank/DDBJ databases">
        <authorList>
            <person name="Sun Q."/>
            <person name="Zhou Y."/>
        </authorList>
    </citation>
    <scope>NUCLEOTIDE SEQUENCE</scope>
    <source>
        <strain evidence="9">CGMCC 1.15360</strain>
    </source>
</reference>
<dbReference type="EC" id="4.2.1.46" evidence="4 7"/>
<dbReference type="InterPro" id="IPR016040">
    <property type="entry name" value="NAD(P)-bd_dom"/>
</dbReference>
<dbReference type="InterPro" id="IPR036291">
    <property type="entry name" value="NAD(P)-bd_dom_sf"/>
</dbReference>
<evidence type="ECO:0000313" key="9">
    <source>
        <dbReference type="EMBL" id="GGD57173.1"/>
    </source>
</evidence>
<dbReference type="OrthoDB" id="9801785at2"/>
<dbReference type="PROSITE" id="PS00061">
    <property type="entry name" value="ADH_SHORT"/>
    <property type="match status" value="1"/>
</dbReference>
<evidence type="ECO:0000256" key="3">
    <source>
        <dbReference type="ARBA" id="ARBA00008178"/>
    </source>
</evidence>
<keyword evidence="6 7" id="KW-0456">Lyase</keyword>
<dbReference type="InterPro" id="IPR005888">
    <property type="entry name" value="dTDP_Gluc_deHydtase"/>
</dbReference>
<dbReference type="SUPFAM" id="SSF51735">
    <property type="entry name" value="NAD(P)-binding Rossmann-fold domains"/>
    <property type="match status" value="1"/>
</dbReference>
<comment type="catalytic activity">
    <reaction evidence="1 7">
        <text>dTDP-alpha-D-glucose = dTDP-4-dehydro-6-deoxy-alpha-D-glucose + H2O</text>
        <dbReference type="Rhea" id="RHEA:17221"/>
        <dbReference type="ChEBI" id="CHEBI:15377"/>
        <dbReference type="ChEBI" id="CHEBI:57477"/>
        <dbReference type="ChEBI" id="CHEBI:57649"/>
        <dbReference type="EC" id="4.2.1.46"/>
    </reaction>
</comment>
<evidence type="ECO:0000313" key="10">
    <source>
        <dbReference type="Proteomes" id="UP000612349"/>
    </source>
</evidence>
<proteinExistence type="inferred from homology"/>
<evidence type="ECO:0000256" key="4">
    <source>
        <dbReference type="ARBA" id="ARBA00011990"/>
    </source>
</evidence>
<dbReference type="InterPro" id="IPR020904">
    <property type="entry name" value="Sc_DH/Rdtase_CS"/>
</dbReference>
<dbReference type="GO" id="GO:0009225">
    <property type="term" value="P:nucleotide-sugar metabolic process"/>
    <property type="evidence" value="ECO:0007669"/>
    <property type="project" value="InterPro"/>
</dbReference>
<dbReference type="CDD" id="cd05246">
    <property type="entry name" value="dTDP_GD_SDR_e"/>
    <property type="match status" value="1"/>
</dbReference>
<keyword evidence="5" id="KW-0520">NAD</keyword>
<evidence type="ECO:0000256" key="7">
    <source>
        <dbReference type="RuleBase" id="RU004473"/>
    </source>
</evidence>
<evidence type="ECO:0000256" key="5">
    <source>
        <dbReference type="ARBA" id="ARBA00023027"/>
    </source>
</evidence>
<keyword evidence="10" id="KW-1185">Reference proteome</keyword>
<protein>
    <recommendedName>
        <fullName evidence="4 7">dTDP-glucose 4,6-dehydratase</fullName>
        <ecNumber evidence="4 7">4.2.1.46</ecNumber>
    </recommendedName>
</protein>
<evidence type="ECO:0000256" key="6">
    <source>
        <dbReference type="ARBA" id="ARBA00023239"/>
    </source>
</evidence>
<reference evidence="9" key="1">
    <citation type="journal article" date="2014" name="Int. J. Syst. Evol. Microbiol.">
        <title>Complete genome sequence of Corynebacterium casei LMG S-19264T (=DSM 44701T), isolated from a smear-ripened cheese.</title>
        <authorList>
            <consortium name="US DOE Joint Genome Institute (JGI-PGF)"/>
            <person name="Walter F."/>
            <person name="Albersmeier A."/>
            <person name="Kalinowski J."/>
            <person name="Ruckert C."/>
        </authorList>
    </citation>
    <scope>NUCLEOTIDE SEQUENCE</scope>
    <source>
        <strain evidence="9">CGMCC 1.15360</strain>
    </source>
</reference>
<feature type="domain" description="NAD(P)-binding" evidence="8">
    <location>
        <begin position="5"/>
        <end position="333"/>
    </location>
</feature>
<dbReference type="Pfam" id="PF16363">
    <property type="entry name" value="GDP_Man_Dehyd"/>
    <property type="match status" value="1"/>
</dbReference>
<evidence type="ECO:0000256" key="2">
    <source>
        <dbReference type="ARBA" id="ARBA00001911"/>
    </source>
</evidence>
<evidence type="ECO:0000259" key="8">
    <source>
        <dbReference type="Pfam" id="PF16363"/>
    </source>
</evidence>
<dbReference type="EMBL" id="BMIP01000001">
    <property type="protein sequence ID" value="GGD57173.1"/>
    <property type="molecule type" value="Genomic_DNA"/>
</dbReference>
<sequence>MADLLVTGGAGFIGGNFVHYWREKYPDDAITVLDKLTYAGNRETIEGVADVDLVVGDICDTALVTGLLEDRGIDTIVHFAAESHVDRSISAPDEFIETNVIGTHSLLKAARDVWLEKGSGQPHRFHHVSTDEVYGSLGPNDPAFSETTQYQPNSPYSASKAGSDHLVRAYHHTFGLEVTTSNCSNNYGPYQYPEKLIPLFLLNALSGKPLPIYGDGMNVRDWLHVEDHCRGIEAVLKNGKPGETYNIGGGQELPNLIVIEEICRGVDAIFAADPSLAQRYPDAPAAKGQPSDTLKTFVTDRKGHDRRYAIDETKAREEIGYVPSRDFPTGFADTLRWYLDNEDWWRAVLACGLVAK</sequence>
<name>A0A916YRA1_9SPHN</name>
<dbReference type="Gene3D" id="3.40.50.720">
    <property type="entry name" value="NAD(P)-binding Rossmann-like Domain"/>
    <property type="match status" value="1"/>
</dbReference>
<evidence type="ECO:0000256" key="1">
    <source>
        <dbReference type="ARBA" id="ARBA00001539"/>
    </source>
</evidence>
<comment type="caution">
    <text evidence="9">The sequence shown here is derived from an EMBL/GenBank/DDBJ whole genome shotgun (WGS) entry which is preliminary data.</text>
</comment>
<organism evidence="9 10">
    <name type="scientific">Croceicoccus mobilis</name>
    <dbReference type="NCBI Taxonomy" id="1703339"/>
    <lineage>
        <taxon>Bacteria</taxon>
        <taxon>Pseudomonadati</taxon>
        <taxon>Pseudomonadota</taxon>
        <taxon>Alphaproteobacteria</taxon>
        <taxon>Sphingomonadales</taxon>
        <taxon>Erythrobacteraceae</taxon>
        <taxon>Croceicoccus</taxon>
    </lineage>
</organism>
<comment type="similarity">
    <text evidence="3 7">Belongs to the NAD(P)-dependent epimerase/dehydratase family. dTDP-glucose dehydratase subfamily.</text>
</comment>
<dbReference type="RefSeq" id="WP_066772658.1">
    <property type="nucleotide sequence ID" value="NZ_BMIP01000001.1"/>
</dbReference>
<dbReference type="PANTHER" id="PTHR43000">
    <property type="entry name" value="DTDP-D-GLUCOSE 4,6-DEHYDRATASE-RELATED"/>
    <property type="match status" value="1"/>
</dbReference>
<dbReference type="NCBIfam" id="TIGR01181">
    <property type="entry name" value="dTDP_gluc_dehyt"/>
    <property type="match status" value="1"/>
</dbReference>
<dbReference type="Proteomes" id="UP000612349">
    <property type="component" value="Unassembled WGS sequence"/>
</dbReference>
<comment type="cofactor">
    <cofactor evidence="2 7">
        <name>NAD(+)</name>
        <dbReference type="ChEBI" id="CHEBI:57540"/>
    </cofactor>
</comment>
<dbReference type="GO" id="GO:0008460">
    <property type="term" value="F:dTDP-glucose 4,6-dehydratase activity"/>
    <property type="evidence" value="ECO:0007669"/>
    <property type="project" value="UniProtKB-EC"/>
</dbReference>
<dbReference type="Gene3D" id="3.90.25.10">
    <property type="entry name" value="UDP-galactose 4-epimerase, domain 1"/>
    <property type="match status" value="1"/>
</dbReference>
<dbReference type="AlphaFoldDB" id="A0A916YRA1"/>